<keyword evidence="2" id="KW-1003">Cell membrane</keyword>
<dbReference type="PANTHER" id="PTHR30572:SF18">
    <property type="entry name" value="ABC-TYPE MACROLIDE FAMILY EXPORT SYSTEM PERMEASE COMPONENT 2"/>
    <property type="match status" value="1"/>
</dbReference>
<keyword evidence="4 6" id="KW-1133">Transmembrane helix</keyword>
<dbReference type="PANTHER" id="PTHR30572">
    <property type="entry name" value="MEMBRANE COMPONENT OF TRANSPORTER-RELATED"/>
    <property type="match status" value="1"/>
</dbReference>
<accession>A0A841KGK8</accession>
<reference evidence="9 10" key="1">
    <citation type="submission" date="2020-08" db="EMBL/GenBank/DDBJ databases">
        <title>Genomic Encyclopedia of Type Strains, Phase IV (KMG-IV): sequencing the most valuable type-strain genomes for metagenomic binning, comparative biology and taxonomic classification.</title>
        <authorList>
            <person name="Goeker M."/>
        </authorList>
    </citation>
    <scope>NUCLEOTIDE SEQUENCE [LARGE SCALE GENOMIC DNA]</scope>
    <source>
        <strain evidence="9 10">DSM 107085</strain>
    </source>
</reference>
<feature type="transmembrane region" description="Helical" evidence="6">
    <location>
        <begin position="348"/>
        <end position="370"/>
    </location>
</feature>
<organism evidence="9 10">
    <name type="scientific">Oleiagrimonas soli</name>
    <dbReference type="NCBI Taxonomy" id="1543381"/>
    <lineage>
        <taxon>Bacteria</taxon>
        <taxon>Pseudomonadati</taxon>
        <taxon>Pseudomonadota</taxon>
        <taxon>Gammaproteobacteria</taxon>
        <taxon>Lysobacterales</taxon>
        <taxon>Rhodanobacteraceae</taxon>
        <taxon>Oleiagrimonas</taxon>
    </lineage>
</organism>
<dbReference type="Proteomes" id="UP000560000">
    <property type="component" value="Unassembled WGS sequence"/>
</dbReference>
<feature type="transmembrane region" description="Helical" evidence="6">
    <location>
        <begin position="435"/>
        <end position="456"/>
    </location>
</feature>
<evidence type="ECO:0000256" key="6">
    <source>
        <dbReference type="SAM" id="Phobius"/>
    </source>
</evidence>
<dbReference type="Pfam" id="PF12704">
    <property type="entry name" value="MacB_PCD"/>
    <property type="match status" value="1"/>
</dbReference>
<dbReference type="GO" id="GO:0022857">
    <property type="term" value="F:transmembrane transporter activity"/>
    <property type="evidence" value="ECO:0007669"/>
    <property type="project" value="TreeGrafter"/>
</dbReference>
<sequence>MADRPVGRARSGAARLARAAGGGDALGVTPRIRTMFFYYLQLAVRSFRRNRALTALMVLTLGLGIGASITMLTVLKLLSGDPLPTRSARLFTPVVNPWPAENATPADGMPRWWGNLMSYTDAMSLLHAHKARRQAVTASTKAKIDPTQPGAHSFYGQGVMTTPEFFAMFGAPFAYGGGWSTQDAENQARVVVISSALNDRLFGGGNSVGKMLRVNDHDYRILGVLKPWAPQPRFYALTFGEDAYGDGDAVYLPLQSARADGMKPAGYSCWAPGNVAHLETAPCAWVNLWVEFAQVSGARAYKRFLSHYVQQQIALGRLHHPEVWLFSLTGFLDRQKVVPDDLRLQTNLAFGFLLICIVNTVGLLLAKCLWRSREIGVRRAMGAIRRTIFAQYMVESAIVGIAGGVLGLAFAEFGLLVIRHQPAPYAHLAYLDLPMFAATFAVALVASLIAGLLPAWRACAVVPAPQLKSV</sequence>
<evidence type="ECO:0000256" key="2">
    <source>
        <dbReference type="ARBA" id="ARBA00022475"/>
    </source>
</evidence>
<evidence type="ECO:0000259" key="8">
    <source>
        <dbReference type="Pfam" id="PF12704"/>
    </source>
</evidence>
<evidence type="ECO:0000313" key="9">
    <source>
        <dbReference type="EMBL" id="MBB6184120.1"/>
    </source>
</evidence>
<dbReference type="AlphaFoldDB" id="A0A841KGK8"/>
<feature type="domain" description="ABC3 transporter permease C-terminal" evidence="7">
    <location>
        <begin position="349"/>
        <end position="459"/>
    </location>
</feature>
<comment type="subcellular location">
    <subcellularLocation>
        <location evidence="1">Cell membrane</location>
        <topology evidence="1">Multi-pass membrane protein</topology>
    </subcellularLocation>
</comment>
<gene>
    <name evidence="9" type="ORF">HNQ86_001465</name>
</gene>
<dbReference type="InterPro" id="IPR003838">
    <property type="entry name" value="ABC3_permease_C"/>
</dbReference>
<dbReference type="EMBL" id="JACHET010000001">
    <property type="protein sequence ID" value="MBB6184120.1"/>
    <property type="molecule type" value="Genomic_DNA"/>
</dbReference>
<evidence type="ECO:0000256" key="4">
    <source>
        <dbReference type="ARBA" id="ARBA00022989"/>
    </source>
</evidence>
<keyword evidence="3 6" id="KW-0812">Transmembrane</keyword>
<dbReference type="Pfam" id="PF02687">
    <property type="entry name" value="FtsX"/>
    <property type="match status" value="1"/>
</dbReference>
<name>A0A841KGK8_9GAMM</name>
<evidence type="ECO:0000256" key="1">
    <source>
        <dbReference type="ARBA" id="ARBA00004651"/>
    </source>
</evidence>
<dbReference type="GO" id="GO:0005886">
    <property type="term" value="C:plasma membrane"/>
    <property type="evidence" value="ECO:0007669"/>
    <property type="project" value="UniProtKB-SubCell"/>
</dbReference>
<evidence type="ECO:0000259" key="7">
    <source>
        <dbReference type="Pfam" id="PF02687"/>
    </source>
</evidence>
<comment type="caution">
    <text evidence="9">The sequence shown here is derived from an EMBL/GenBank/DDBJ whole genome shotgun (WGS) entry which is preliminary data.</text>
</comment>
<keyword evidence="5 6" id="KW-0472">Membrane</keyword>
<dbReference type="InterPro" id="IPR050250">
    <property type="entry name" value="Macrolide_Exporter_MacB"/>
</dbReference>
<dbReference type="InterPro" id="IPR025857">
    <property type="entry name" value="MacB_PCD"/>
</dbReference>
<evidence type="ECO:0000313" key="10">
    <source>
        <dbReference type="Proteomes" id="UP000560000"/>
    </source>
</evidence>
<evidence type="ECO:0000256" key="3">
    <source>
        <dbReference type="ARBA" id="ARBA00022692"/>
    </source>
</evidence>
<feature type="transmembrane region" description="Helical" evidence="6">
    <location>
        <begin position="55"/>
        <end position="78"/>
    </location>
</feature>
<protein>
    <submittedName>
        <fullName evidence="9">Putative ABC transport system permease protein</fullName>
    </submittedName>
</protein>
<feature type="transmembrane region" description="Helical" evidence="6">
    <location>
        <begin position="391"/>
        <end position="415"/>
    </location>
</feature>
<evidence type="ECO:0000256" key="5">
    <source>
        <dbReference type="ARBA" id="ARBA00023136"/>
    </source>
</evidence>
<feature type="domain" description="MacB-like periplasmic core" evidence="8">
    <location>
        <begin position="54"/>
        <end position="261"/>
    </location>
</feature>
<proteinExistence type="predicted"/>